<proteinExistence type="predicted"/>
<feature type="region of interest" description="Disordered" evidence="2">
    <location>
        <begin position="382"/>
        <end position="421"/>
    </location>
</feature>
<feature type="compositionally biased region" description="Polar residues" evidence="2">
    <location>
        <begin position="350"/>
        <end position="364"/>
    </location>
</feature>
<dbReference type="EMBL" id="CAJNOJ010000017">
    <property type="protein sequence ID" value="CAF0822965.1"/>
    <property type="molecule type" value="Genomic_DNA"/>
</dbReference>
<evidence type="ECO:0000256" key="2">
    <source>
        <dbReference type="SAM" id="MobiDB-lite"/>
    </source>
</evidence>
<feature type="coiled-coil region" evidence="1">
    <location>
        <begin position="742"/>
        <end position="769"/>
    </location>
</feature>
<evidence type="ECO:0000259" key="3">
    <source>
        <dbReference type="Pfam" id="PF00567"/>
    </source>
</evidence>
<feature type="coiled-coil region" evidence="1">
    <location>
        <begin position="177"/>
        <end position="253"/>
    </location>
</feature>
<feature type="compositionally biased region" description="Polar residues" evidence="2">
    <location>
        <begin position="1"/>
        <end position="11"/>
    </location>
</feature>
<reference evidence="4" key="1">
    <citation type="submission" date="2021-02" db="EMBL/GenBank/DDBJ databases">
        <authorList>
            <person name="Nowell W R."/>
        </authorList>
    </citation>
    <scope>NUCLEOTIDE SEQUENCE</scope>
</reference>
<feature type="coiled-coil region" evidence="1">
    <location>
        <begin position="931"/>
        <end position="958"/>
    </location>
</feature>
<feature type="region of interest" description="Disordered" evidence="2">
    <location>
        <begin position="266"/>
        <end position="364"/>
    </location>
</feature>
<feature type="domain" description="Tudor" evidence="3">
    <location>
        <begin position="516"/>
        <end position="638"/>
    </location>
</feature>
<name>A0A813U5G4_ADIRI</name>
<dbReference type="Pfam" id="PF00567">
    <property type="entry name" value="TUDOR"/>
    <property type="match status" value="1"/>
</dbReference>
<protein>
    <recommendedName>
        <fullName evidence="3">Tudor domain-containing protein</fullName>
    </recommendedName>
</protein>
<accession>A0A813U5G4</accession>
<keyword evidence="1" id="KW-0175">Coiled coil</keyword>
<dbReference type="InterPro" id="IPR035437">
    <property type="entry name" value="SNase_OB-fold_sf"/>
</dbReference>
<feature type="compositionally biased region" description="Low complexity" evidence="2">
    <location>
        <begin position="307"/>
        <end position="317"/>
    </location>
</feature>
<evidence type="ECO:0000313" key="4">
    <source>
        <dbReference type="EMBL" id="CAF0822965.1"/>
    </source>
</evidence>
<feature type="compositionally biased region" description="Basic residues" evidence="2">
    <location>
        <begin position="14"/>
        <end position="29"/>
    </location>
</feature>
<dbReference type="SUPFAM" id="SSF63748">
    <property type="entry name" value="Tudor/PWWP/MBT"/>
    <property type="match status" value="1"/>
</dbReference>
<sequence>MPSEILSTNESNGKRKIKNKAPKRLRRKNKPVENDTEKNETEHISTTDNGMDEISYWKTCTKKAMDLLERQASNRRKLFIERHQERIDCIKCVLQQRQQIRMLSEKYHSISQSYETLRDELRTRDERLKILDDRLHDRDELIRDNEFLRVQFRLVEQKCERLTVEYNKKLEETHCFEQEANEQIESLMDEIERIKRDLVLEEYRKQEAERKVRYYDEKLITEQAGNKKMQQDLIQLRQELKSIHMRYDALQIEMLAMHKANNNDVSLIPTKDTNDKEWPSQRIGDRDFDEHVETKRPKRKTRDRTESSASRTSSSSEHQTKVVKKLSKNKENDSDNPSLNRKKKSLKSSQTNKNHLPMVTVTQASPLIDQPIAAERDAGQKLFPSSRSVTSDSSATTSDSHSTSSESQLLKPRTKKPSRYPCRRAQRPILVNQFAPNLSQPNINIPISDTGVMFRQERSQFSSRVRETHVSIVEPNTRETQSKQNKSSLYSDDFIPIDDFSHEFIYESHLGRSCKNVIVVSARHPHSFFLQTVDDLTHGDNFFSKMNEFYNRCFDAQRLAISKAALRANLCCVARDETYPDVWNRAQLLEYHRETDQCSLLLVDLGTWQECVPRANLRHILVPFRNECVRSVPCRLAGIAPAKPEKNGLWNEYAIKTFRNVIDNVPTEVEVLDRSPNGSYFVNLFVTHETFVCVNDFLLYHKIAIPIDDCKTLKPEELDPVTHKPLLAIIYEFNLQGELLAEEIEANQLKQKEEQKKKYEEEQQRQSNCRLPCVRIIDIFSSTPKKLIFARYNKWVMIPWFCISSLFEPPLSESTIERFAILYKFSPVMITPLTNAVLYAHLEKCMPLVNYDAKPLSHGYETKIALYSIDCVRKLLLNHRFDNEFLFERLDEGREAEMKEDSDFWETSTSQQNYFSMESKKSIEKNKQSKIALLKSHKDQLESRLERMTLSNREYQSMQRQLMNTMEKLCELSNDSSSSD</sequence>
<dbReference type="Proteomes" id="UP000663852">
    <property type="component" value="Unassembled WGS sequence"/>
</dbReference>
<dbReference type="AlphaFoldDB" id="A0A813U5G4"/>
<feature type="compositionally biased region" description="Basic and acidic residues" evidence="2">
    <location>
        <begin position="272"/>
        <end position="295"/>
    </location>
</feature>
<feature type="compositionally biased region" description="Basic residues" evidence="2">
    <location>
        <begin position="412"/>
        <end position="421"/>
    </location>
</feature>
<dbReference type="Gene3D" id="2.40.50.90">
    <property type="match status" value="1"/>
</dbReference>
<feature type="region of interest" description="Disordered" evidence="2">
    <location>
        <begin position="1"/>
        <end position="47"/>
    </location>
</feature>
<dbReference type="InterPro" id="IPR002999">
    <property type="entry name" value="Tudor"/>
</dbReference>
<evidence type="ECO:0000256" key="1">
    <source>
        <dbReference type="SAM" id="Coils"/>
    </source>
</evidence>
<feature type="compositionally biased region" description="Basic and acidic residues" evidence="2">
    <location>
        <begin position="30"/>
        <end position="45"/>
    </location>
</feature>
<evidence type="ECO:0000313" key="5">
    <source>
        <dbReference type="Proteomes" id="UP000663852"/>
    </source>
</evidence>
<feature type="compositionally biased region" description="Low complexity" evidence="2">
    <location>
        <begin position="385"/>
        <end position="407"/>
    </location>
</feature>
<gene>
    <name evidence="4" type="ORF">EDS130_LOCUS5945</name>
</gene>
<dbReference type="Gene3D" id="2.30.30.140">
    <property type="match status" value="1"/>
</dbReference>
<organism evidence="4 5">
    <name type="scientific">Adineta ricciae</name>
    <name type="common">Rotifer</name>
    <dbReference type="NCBI Taxonomy" id="249248"/>
    <lineage>
        <taxon>Eukaryota</taxon>
        <taxon>Metazoa</taxon>
        <taxon>Spiralia</taxon>
        <taxon>Gnathifera</taxon>
        <taxon>Rotifera</taxon>
        <taxon>Eurotatoria</taxon>
        <taxon>Bdelloidea</taxon>
        <taxon>Adinetida</taxon>
        <taxon>Adinetidae</taxon>
        <taxon>Adineta</taxon>
    </lineage>
</organism>
<comment type="caution">
    <text evidence="4">The sequence shown here is derived from an EMBL/GenBank/DDBJ whole genome shotgun (WGS) entry which is preliminary data.</text>
</comment>
<dbReference type="OrthoDB" id="9981308at2759"/>